<evidence type="ECO:0000259" key="17">
    <source>
        <dbReference type="PROSITE" id="PS50885"/>
    </source>
</evidence>
<name>A0A4R3YI14_9FIRM</name>
<keyword evidence="13 15" id="KW-0472">Membrane</keyword>
<dbReference type="CDD" id="cd06225">
    <property type="entry name" value="HAMP"/>
    <property type="match status" value="1"/>
</dbReference>
<dbReference type="InterPro" id="IPR036890">
    <property type="entry name" value="HATPase_C_sf"/>
</dbReference>
<evidence type="ECO:0000256" key="5">
    <source>
        <dbReference type="ARBA" id="ARBA00022553"/>
    </source>
</evidence>
<dbReference type="EMBL" id="SMCQ01000027">
    <property type="protein sequence ID" value="TCV92285.1"/>
    <property type="molecule type" value="Genomic_DNA"/>
</dbReference>
<dbReference type="FunFam" id="1.10.287.130:FF:000001">
    <property type="entry name" value="Two-component sensor histidine kinase"/>
    <property type="match status" value="1"/>
</dbReference>
<comment type="subcellular location">
    <subcellularLocation>
        <location evidence="2">Cell membrane</location>
        <topology evidence="2">Multi-pass membrane protein</topology>
    </subcellularLocation>
</comment>
<accession>A0A4R3YI14</accession>
<dbReference type="CDD" id="cd00082">
    <property type="entry name" value="HisKA"/>
    <property type="match status" value="1"/>
</dbReference>
<evidence type="ECO:0000256" key="7">
    <source>
        <dbReference type="ARBA" id="ARBA00022692"/>
    </source>
</evidence>
<evidence type="ECO:0000256" key="13">
    <source>
        <dbReference type="ARBA" id="ARBA00023136"/>
    </source>
</evidence>
<dbReference type="Proteomes" id="UP000295515">
    <property type="component" value="Unassembled WGS sequence"/>
</dbReference>
<dbReference type="SUPFAM" id="SSF55874">
    <property type="entry name" value="ATPase domain of HSP90 chaperone/DNA topoisomerase II/histidine kinase"/>
    <property type="match status" value="1"/>
</dbReference>
<evidence type="ECO:0000313" key="19">
    <source>
        <dbReference type="Proteomes" id="UP000295515"/>
    </source>
</evidence>
<dbReference type="InterPro" id="IPR003661">
    <property type="entry name" value="HisK_dim/P_dom"/>
</dbReference>
<dbReference type="GO" id="GO:0005886">
    <property type="term" value="C:plasma membrane"/>
    <property type="evidence" value="ECO:0007669"/>
    <property type="project" value="UniProtKB-SubCell"/>
</dbReference>
<dbReference type="RefSeq" id="WP_066450070.1">
    <property type="nucleotide sequence ID" value="NZ_JANKBF010000005.1"/>
</dbReference>
<dbReference type="Pfam" id="PF02518">
    <property type="entry name" value="HATPase_c"/>
    <property type="match status" value="1"/>
</dbReference>
<evidence type="ECO:0000256" key="14">
    <source>
        <dbReference type="SAM" id="Coils"/>
    </source>
</evidence>
<dbReference type="PANTHER" id="PTHR45528">
    <property type="entry name" value="SENSOR HISTIDINE KINASE CPXA"/>
    <property type="match status" value="1"/>
</dbReference>
<evidence type="ECO:0000256" key="11">
    <source>
        <dbReference type="ARBA" id="ARBA00022989"/>
    </source>
</evidence>
<keyword evidence="5" id="KW-0597">Phosphoprotein</keyword>
<feature type="transmembrane region" description="Helical" evidence="15">
    <location>
        <begin position="288"/>
        <end position="309"/>
    </location>
</feature>
<evidence type="ECO:0000259" key="16">
    <source>
        <dbReference type="PROSITE" id="PS50109"/>
    </source>
</evidence>
<dbReference type="Gene3D" id="1.10.287.130">
    <property type="match status" value="1"/>
</dbReference>
<dbReference type="PROSITE" id="PS50885">
    <property type="entry name" value="HAMP"/>
    <property type="match status" value="1"/>
</dbReference>
<evidence type="ECO:0000256" key="4">
    <source>
        <dbReference type="ARBA" id="ARBA00022475"/>
    </source>
</evidence>
<dbReference type="PANTHER" id="PTHR45528:SF1">
    <property type="entry name" value="SENSOR HISTIDINE KINASE CPXA"/>
    <property type="match status" value="1"/>
</dbReference>
<evidence type="ECO:0000256" key="3">
    <source>
        <dbReference type="ARBA" id="ARBA00012438"/>
    </source>
</evidence>
<keyword evidence="7 15" id="KW-0812">Transmembrane</keyword>
<evidence type="ECO:0000256" key="12">
    <source>
        <dbReference type="ARBA" id="ARBA00023012"/>
    </source>
</evidence>
<dbReference type="SMART" id="SM00387">
    <property type="entry name" value="HATPase_c"/>
    <property type="match status" value="1"/>
</dbReference>
<dbReference type="InterPro" id="IPR036097">
    <property type="entry name" value="HisK_dim/P_sf"/>
</dbReference>
<evidence type="ECO:0000313" key="18">
    <source>
        <dbReference type="EMBL" id="TCV92285.1"/>
    </source>
</evidence>
<dbReference type="Pfam" id="PF00672">
    <property type="entry name" value="HAMP"/>
    <property type="match status" value="1"/>
</dbReference>
<evidence type="ECO:0000256" key="6">
    <source>
        <dbReference type="ARBA" id="ARBA00022679"/>
    </source>
</evidence>
<proteinExistence type="predicted"/>
<dbReference type="PROSITE" id="PS50109">
    <property type="entry name" value="HIS_KIN"/>
    <property type="match status" value="1"/>
</dbReference>
<feature type="domain" description="Histidine kinase" evidence="16">
    <location>
        <begin position="380"/>
        <end position="582"/>
    </location>
</feature>
<dbReference type="InterPro" id="IPR003660">
    <property type="entry name" value="HAMP_dom"/>
</dbReference>
<keyword evidence="6" id="KW-0808">Transferase</keyword>
<keyword evidence="19" id="KW-1185">Reference proteome</keyword>
<comment type="catalytic activity">
    <reaction evidence="1">
        <text>ATP + protein L-histidine = ADP + protein N-phospho-L-histidine.</text>
        <dbReference type="EC" id="2.7.13.3"/>
    </reaction>
</comment>
<dbReference type="InterPro" id="IPR050398">
    <property type="entry name" value="HssS/ArlS-like"/>
</dbReference>
<evidence type="ECO:0000256" key="10">
    <source>
        <dbReference type="ARBA" id="ARBA00022840"/>
    </source>
</evidence>
<comment type="caution">
    <text evidence="18">The sequence shown here is derived from an EMBL/GenBank/DDBJ whole genome shotgun (WGS) entry which is preliminary data.</text>
</comment>
<dbReference type="SMART" id="SM00304">
    <property type="entry name" value="HAMP"/>
    <property type="match status" value="1"/>
</dbReference>
<feature type="coiled-coil region" evidence="14">
    <location>
        <begin position="343"/>
        <end position="373"/>
    </location>
</feature>
<feature type="domain" description="HAMP" evidence="17">
    <location>
        <begin position="306"/>
        <end position="358"/>
    </location>
</feature>
<organism evidence="18 19">
    <name type="scientific">Longibaculum muris</name>
    <dbReference type="NCBI Taxonomy" id="1796628"/>
    <lineage>
        <taxon>Bacteria</taxon>
        <taxon>Bacillati</taxon>
        <taxon>Bacillota</taxon>
        <taxon>Erysipelotrichia</taxon>
        <taxon>Erysipelotrichales</taxon>
        <taxon>Coprobacillaceae</taxon>
        <taxon>Longibaculum</taxon>
    </lineage>
</organism>
<evidence type="ECO:0000256" key="2">
    <source>
        <dbReference type="ARBA" id="ARBA00004651"/>
    </source>
</evidence>
<evidence type="ECO:0000256" key="9">
    <source>
        <dbReference type="ARBA" id="ARBA00022777"/>
    </source>
</evidence>
<keyword evidence="4" id="KW-1003">Cell membrane</keyword>
<dbReference type="AlphaFoldDB" id="A0A4R3YI14"/>
<reference evidence="18 19" key="1">
    <citation type="submission" date="2019-03" db="EMBL/GenBank/DDBJ databases">
        <title>Genomic Encyclopedia of Type Strains, Phase IV (KMG-IV): sequencing the most valuable type-strain genomes for metagenomic binning, comparative biology and taxonomic classification.</title>
        <authorList>
            <person name="Goeker M."/>
        </authorList>
    </citation>
    <scope>NUCLEOTIDE SEQUENCE [LARGE SCALE GENOMIC DNA]</scope>
    <source>
        <strain evidence="18 19">DSM 29487</strain>
    </source>
</reference>
<sequence>MKHRISAKIFIILMVGFMLILGISAKLNIEAQKNLYLSWIREQYNYKQITESITDLLDEYGINQKDIFQLLKNKDFQKKIQTICPGYWNYIFICQKDNENQNQKIQYYTLGQDFVNNYLVLYSNQTKESQCISIESLNDNQKAELLSLLKSGLYTNDADDYSNIDVKYTIENSHLVYFECQNILYGQKTKNYQEGRITSFCINNQLQTVDPLKQIPILVDVDSMKESILTPPYYYGADGSYVSYMREIGQQTFFLTNIGDDNASIYIVSVVENVQDYVLARYIEENNMLYFIALICAILISLILSYMIAKPIKKVEKVALKIAHNDFDETLHIKSKDEIGSLAKSVNHMSHQLKQTIQQLNDEIEHVKKLESLRKDFINQFTHEMKTPLGIINGYGELIEEAESDEEREKYIAIIHRETKRINQLIQSMLSLSRLEAGKVEMNIEEFDLEDSVTEIIDEYEVLFMKKNIVVKVNNIQSRIKGDKKLLETVIHNFLSNAIKHTPDNGQIEVTIDKGCAVYNSGSLIDEEEIEDIWYTFVTHDHQGSGLGLAICQSILEMHGYDYGVKNLETGVQFYFQMKKECE</sequence>
<gene>
    <name evidence="18" type="ORF">EDD60_12730</name>
</gene>
<evidence type="ECO:0000256" key="15">
    <source>
        <dbReference type="SAM" id="Phobius"/>
    </source>
</evidence>
<protein>
    <recommendedName>
        <fullName evidence="3">histidine kinase</fullName>
        <ecNumber evidence="3">2.7.13.3</ecNumber>
    </recommendedName>
</protein>
<keyword evidence="9 18" id="KW-0418">Kinase</keyword>
<dbReference type="InterPro" id="IPR005467">
    <property type="entry name" value="His_kinase_dom"/>
</dbReference>
<dbReference type="GO" id="GO:0005524">
    <property type="term" value="F:ATP binding"/>
    <property type="evidence" value="ECO:0007669"/>
    <property type="project" value="UniProtKB-KW"/>
</dbReference>
<keyword evidence="10" id="KW-0067">ATP-binding</keyword>
<dbReference type="Gene3D" id="6.10.340.10">
    <property type="match status" value="1"/>
</dbReference>
<evidence type="ECO:0000256" key="1">
    <source>
        <dbReference type="ARBA" id="ARBA00000085"/>
    </source>
</evidence>
<dbReference type="SUPFAM" id="SSF47384">
    <property type="entry name" value="Homodimeric domain of signal transducing histidine kinase"/>
    <property type="match status" value="1"/>
</dbReference>
<dbReference type="GO" id="GO:0000155">
    <property type="term" value="F:phosphorelay sensor kinase activity"/>
    <property type="evidence" value="ECO:0007669"/>
    <property type="project" value="InterPro"/>
</dbReference>
<keyword evidence="14" id="KW-0175">Coiled coil</keyword>
<keyword evidence="11 15" id="KW-1133">Transmembrane helix</keyword>
<dbReference type="SUPFAM" id="SSF158472">
    <property type="entry name" value="HAMP domain-like"/>
    <property type="match status" value="1"/>
</dbReference>
<dbReference type="GeneID" id="98916531"/>
<dbReference type="Gene3D" id="3.30.565.10">
    <property type="entry name" value="Histidine kinase-like ATPase, C-terminal domain"/>
    <property type="match status" value="1"/>
</dbReference>
<dbReference type="Pfam" id="PF00512">
    <property type="entry name" value="HisKA"/>
    <property type="match status" value="1"/>
</dbReference>
<keyword evidence="12" id="KW-0902">Two-component regulatory system</keyword>
<evidence type="ECO:0000256" key="8">
    <source>
        <dbReference type="ARBA" id="ARBA00022741"/>
    </source>
</evidence>
<keyword evidence="8" id="KW-0547">Nucleotide-binding</keyword>
<dbReference type="InterPro" id="IPR003594">
    <property type="entry name" value="HATPase_dom"/>
</dbReference>
<dbReference type="SMART" id="SM00388">
    <property type="entry name" value="HisKA"/>
    <property type="match status" value="1"/>
</dbReference>
<dbReference type="EC" id="2.7.13.3" evidence="3"/>